<feature type="domain" description="N-acetyltransferase" evidence="1">
    <location>
        <begin position="128"/>
        <end position="266"/>
    </location>
</feature>
<dbReference type="CDD" id="cd04301">
    <property type="entry name" value="NAT_SF"/>
    <property type="match status" value="1"/>
</dbReference>
<dbReference type="Pfam" id="PF00583">
    <property type="entry name" value="Acetyltransf_1"/>
    <property type="match status" value="1"/>
</dbReference>
<protein>
    <submittedName>
        <fullName evidence="2">Acetyltransferase (GNAT) domain-containing protein</fullName>
    </submittedName>
</protein>
<dbReference type="InterPro" id="IPR000182">
    <property type="entry name" value="GNAT_dom"/>
</dbReference>
<dbReference type="RefSeq" id="WP_091514843.1">
    <property type="nucleotide sequence ID" value="NZ_FNFH01000005.1"/>
</dbReference>
<reference evidence="3" key="1">
    <citation type="submission" date="2016-10" db="EMBL/GenBank/DDBJ databases">
        <authorList>
            <person name="Varghese N."/>
            <person name="Submissions S."/>
        </authorList>
    </citation>
    <scope>NUCLEOTIDE SEQUENCE [LARGE SCALE GENOMIC DNA]</scope>
    <source>
        <strain evidence="3">CGMCC 1.10658</strain>
    </source>
</reference>
<name>A0A1G9CQY2_9GAMM</name>
<dbReference type="STRING" id="658219.SAMN05216212_2594"/>
<accession>A0A1G9CQY2</accession>
<proteinExistence type="predicted"/>
<dbReference type="EMBL" id="FNFH01000005">
    <property type="protein sequence ID" value="SDK54027.1"/>
    <property type="molecule type" value="Genomic_DNA"/>
</dbReference>
<dbReference type="SUPFAM" id="SSF55729">
    <property type="entry name" value="Acyl-CoA N-acyltransferases (Nat)"/>
    <property type="match status" value="1"/>
</dbReference>
<evidence type="ECO:0000259" key="1">
    <source>
        <dbReference type="PROSITE" id="PS51186"/>
    </source>
</evidence>
<evidence type="ECO:0000313" key="2">
    <source>
        <dbReference type="EMBL" id="SDK54027.1"/>
    </source>
</evidence>
<dbReference type="GO" id="GO:0016747">
    <property type="term" value="F:acyltransferase activity, transferring groups other than amino-acyl groups"/>
    <property type="evidence" value="ECO:0007669"/>
    <property type="project" value="InterPro"/>
</dbReference>
<keyword evidence="2" id="KW-0808">Transferase</keyword>
<dbReference type="Gene3D" id="3.40.630.30">
    <property type="match status" value="1"/>
</dbReference>
<keyword evidence="3" id="KW-1185">Reference proteome</keyword>
<dbReference type="Proteomes" id="UP000199305">
    <property type="component" value="Unassembled WGS sequence"/>
</dbReference>
<dbReference type="InterPro" id="IPR016181">
    <property type="entry name" value="Acyl_CoA_acyltransferase"/>
</dbReference>
<sequence>MKYSLSAKNLVCRNLESRAGYCAGLINPDHTKEITSIVRSDSGLLSYTFNQAVTNSVVPALILKRFVVDYFAERHSPFTLWHCASKPMDEAELAELGLVHRDTLVAMAIEVQRLAGDEKVPDELRDRLEIVAVGGEQLAEYGELQARALEGTREAPQIRKFYQKLADIPEHKRSRLKYYMARLDGEAVASGCLFASADALGIYDLQTVEAHQGKGIGLALFHHLLAQALHSHHKYAVALTPENRQDAYLDAGFFAVGQVSRYRYEP</sequence>
<gene>
    <name evidence="2" type="ORF">SAMN05216212_2594</name>
</gene>
<dbReference type="PROSITE" id="PS51186">
    <property type="entry name" value="GNAT"/>
    <property type="match status" value="1"/>
</dbReference>
<dbReference type="OrthoDB" id="2895575at2"/>
<dbReference type="AlphaFoldDB" id="A0A1G9CQY2"/>
<organism evidence="2 3">
    <name type="scientific">Microbulbifer yueqingensis</name>
    <dbReference type="NCBI Taxonomy" id="658219"/>
    <lineage>
        <taxon>Bacteria</taxon>
        <taxon>Pseudomonadati</taxon>
        <taxon>Pseudomonadota</taxon>
        <taxon>Gammaproteobacteria</taxon>
        <taxon>Cellvibrionales</taxon>
        <taxon>Microbulbiferaceae</taxon>
        <taxon>Microbulbifer</taxon>
    </lineage>
</organism>
<evidence type="ECO:0000313" key="3">
    <source>
        <dbReference type="Proteomes" id="UP000199305"/>
    </source>
</evidence>